<accession>A0AA42AQP6</accession>
<dbReference type="SUPFAM" id="SSF57850">
    <property type="entry name" value="RING/U-box"/>
    <property type="match status" value="1"/>
</dbReference>
<keyword evidence="2" id="KW-0863">Zinc-finger</keyword>
<evidence type="ECO:0000256" key="3">
    <source>
        <dbReference type="ARBA" id="ARBA00022833"/>
    </source>
</evidence>
<evidence type="ECO:0000256" key="1">
    <source>
        <dbReference type="ARBA" id="ARBA00022723"/>
    </source>
</evidence>
<keyword evidence="1" id="KW-0479">Metal-binding</keyword>
<dbReference type="EMBL" id="JAJJMA010201590">
    <property type="protein sequence ID" value="MCL7039478.1"/>
    <property type="molecule type" value="Genomic_DNA"/>
</dbReference>
<comment type="caution">
    <text evidence="4">The sequence shown here is derived from an EMBL/GenBank/DDBJ whole genome shotgun (WGS) entry which is preliminary data.</text>
</comment>
<organism evidence="4 5">
    <name type="scientific">Papaver nudicaule</name>
    <name type="common">Iceland poppy</name>
    <dbReference type="NCBI Taxonomy" id="74823"/>
    <lineage>
        <taxon>Eukaryota</taxon>
        <taxon>Viridiplantae</taxon>
        <taxon>Streptophyta</taxon>
        <taxon>Embryophyta</taxon>
        <taxon>Tracheophyta</taxon>
        <taxon>Spermatophyta</taxon>
        <taxon>Magnoliopsida</taxon>
        <taxon>Ranunculales</taxon>
        <taxon>Papaveraceae</taxon>
        <taxon>Papaveroideae</taxon>
        <taxon>Papaver</taxon>
    </lineage>
</organism>
<keyword evidence="5" id="KW-1185">Reference proteome</keyword>
<evidence type="ECO:0008006" key="6">
    <source>
        <dbReference type="Google" id="ProtNLM"/>
    </source>
</evidence>
<dbReference type="GO" id="GO:0004842">
    <property type="term" value="F:ubiquitin-protein transferase activity"/>
    <property type="evidence" value="ECO:0007669"/>
    <property type="project" value="InterPro"/>
</dbReference>
<evidence type="ECO:0000313" key="4">
    <source>
        <dbReference type="EMBL" id="MCL7039478.1"/>
    </source>
</evidence>
<dbReference type="InterPro" id="IPR031127">
    <property type="entry name" value="E3_UB_ligase_RBR"/>
</dbReference>
<keyword evidence="3" id="KW-0862">Zinc</keyword>
<dbReference type="PANTHER" id="PTHR11685">
    <property type="entry name" value="RBR FAMILY RING FINGER AND IBR DOMAIN-CONTAINING"/>
    <property type="match status" value="1"/>
</dbReference>
<dbReference type="InterPro" id="IPR017907">
    <property type="entry name" value="Znf_RING_CS"/>
</dbReference>
<dbReference type="Gene3D" id="3.30.40.10">
    <property type="entry name" value="Zinc/RING finger domain, C3HC4 (zinc finger)"/>
    <property type="match status" value="1"/>
</dbReference>
<dbReference type="AlphaFoldDB" id="A0AA42AQP6"/>
<dbReference type="Proteomes" id="UP001177140">
    <property type="component" value="Unassembled WGS sequence"/>
</dbReference>
<dbReference type="GO" id="GO:0008270">
    <property type="term" value="F:zinc ion binding"/>
    <property type="evidence" value="ECO:0007669"/>
    <property type="project" value="UniProtKB-KW"/>
</dbReference>
<name>A0AA42AQP6_PAPNU</name>
<proteinExistence type="predicted"/>
<reference evidence="4" key="1">
    <citation type="submission" date="2022-03" db="EMBL/GenBank/DDBJ databases">
        <title>A functionally conserved STORR gene fusion in Papaver species that diverged 16.8 million years ago.</title>
        <authorList>
            <person name="Catania T."/>
        </authorList>
    </citation>
    <scope>NUCLEOTIDE SEQUENCE</scope>
    <source>
        <strain evidence="4">S-191538</strain>
    </source>
</reference>
<evidence type="ECO:0000313" key="5">
    <source>
        <dbReference type="Proteomes" id="UP001177140"/>
    </source>
</evidence>
<evidence type="ECO:0000256" key="2">
    <source>
        <dbReference type="ARBA" id="ARBA00022771"/>
    </source>
</evidence>
<dbReference type="FunFam" id="3.30.40.10:FF:000230">
    <property type="entry name" value="RBR-type E3 ubiquitin transferase"/>
    <property type="match status" value="1"/>
</dbReference>
<sequence length="177" mass="20548">MKSSSMDVNASVGDDQYYSSEISFCQICIEAKPANEMRNCTDRCTHVYCSECITKHFAANIQENITQITYPYLDCQETLEPHFCRDIIPGQVFDRWENALCEFARCFILEFSSQEYFNSWRVIKIAGQNIGRLKVRSLVSSPRKSKIYCLRRRNVNAENRGWQICFAAPEIDLGIER</sequence>
<dbReference type="GO" id="GO:0016567">
    <property type="term" value="P:protein ubiquitination"/>
    <property type="evidence" value="ECO:0007669"/>
    <property type="project" value="InterPro"/>
</dbReference>
<dbReference type="InterPro" id="IPR013083">
    <property type="entry name" value="Znf_RING/FYVE/PHD"/>
</dbReference>
<protein>
    <recommendedName>
        <fullName evidence="6">RING-type domain-containing protein</fullName>
    </recommendedName>
</protein>
<dbReference type="PROSITE" id="PS00518">
    <property type="entry name" value="ZF_RING_1"/>
    <property type="match status" value="1"/>
</dbReference>
<gene>
    <name evidence="4" type="ORF">MKW94_029897</name>
</gene>